<dbReference type="InterPro" id="IPR002347">
    <property type="entry name" value="SDR_fam"/>
</dbReference>
<sequence length="299" mass="31625">MTSTSRPSRETVQGVVGGKVAIITGAARGIGFSTASLLAQHGARVVLVDLNESDLKKACSAIGGSSTYQVCDVSNWDQQVVLFKTVKETIGPIGLLLCNAAINPEISLLQTSDPNQQCAMNSQVRYNFLADEEDYQTEGSPLLRPPTQLFDININSVLFGLKLGIHHMKANGGGRIVVTASAGSYVPIPSQPLYAASKHAVVGLCRSTSQIGEVLESGVSISWIAPWLTLTSMVEGLEATTHPDTMKSSPEDVAWGILAAATADSPNGKGYWIQGTNISEVEGAYGEVAGRLIHPANRF</sequence>
<dbReference type="GO" id="GO:0005737">
    <property type="term" value="C:cytoplasm"/>
    <property type="evidence" value="ECO:0007669"/>
    <property type="project" value="TreeGrafter"/>
</dbReference>
<dbReference type="Gene3D" id="3.40.50.720">
    <property type="entry name" value="NAD(P)-binding Rossmann-like Domain"/>
    <property type="match status" value="1"/>
</dbReference>
<dbReference type="Proteomes" id="UP001149074">
    <property type="component" value="Unassembled WGS sequence"/>
</dbReference>
<reference evidence="4" key="1">
    <citation type="submission" date="2022-11" db="EMBL/GenBank/DDBJ databases">
        <authorList>
            <person name="Petersen C."/>
        </authorList>
    </citation>
    <scope>NUCLEOTIDE SEQUENCE</scope>
    <source>
        <strain evidence="4">IBT 30761</strain>
    </source>
</reference>
<keyword evidence="2" id="KW-0521">NADP</keyword>
<dbReference type="PROSITE" id="PS00061">
    <property type="entry name" value="ADH_SHORT"/>
    <property type="match status" value="1"/>
</dbReference>
<evidence type="ECO:0000256" key="1">
    <source>
        <dbReference type="ARBA" id="ARBA00006484"/>
    </source>
</evidence>
<dbReference type="RefSeq" id="XP_056475907.1">
    <property type="nucleotide sequence ID" value="XM_056615550.1"/>
</dbReference>
<dbReference type="PRINTS" id="PR00081">
    <property type="entry name" value="GDHRDH"/>
</dbReference>
<dbReference type="InterPro" id="IPR036291">
    <property type="entry name" value="NAD(P)-bd_dom_sf"/>
</dbReference>
<dbReference type="AlphaFoldDB" id="A0A9W9KEW6"/>
<proteinExistence type="inferred from homology"/>
<evidence type="ECO:0000313" key="5">
    <source>
        <dbReference type="Proteomes" id="UP001149074"/>
    </source>
</evidence>
<evidence type="ECO:0000256" key="2">
    <source>
        <dbReference type="ARBA" id="ARBA00022857"/>
    </source>
</evidence>
<dbReference type="EMBL" id="JAPQKI010000004">
    <property type="protein sequence ID" value="KAJ5102527.1"/>
    <property type="molecule type" value="Genomic_DNA"/>
</dbReference>
<dbReference type="Pfam" id="PF00106">
    <property type="entry name" value="adh_short"/>
    <property type="match status" value="2"/>
</dbReference>
<dbReference type="OrthoDB" id="37659at2759"/>
<dbReference type="PANTHER" id="PTHR44229:SF4">
    <property type="entry name" value="15-HYDROXYPROSTAGLANDIN DEHYDROGENASE [NAD(+)]"/>
    <property type="match status" value="1"/>
</dbReference>
<comment type="similarity">
    <text evidence="1">Belongs to the short-chain dehydrogenases/reductases (SDR) family.</text>
</comment>
<keyword evidence="5" id="KW-1185">Reference proteome</keyword>
<dbReference type="PANTHER" id="PTHR44229">
    <property type="entry name" value="15-HYDROXYPROSTAGLANDIN DEHYDROGENASE [NAD(+)]"/>
    <property type="match status" value="1"/>
</dbReference>
<accession>A0A9W9KEW6</accession>
<evidence type="ECO:0000256" key="3">
    <source>
        <dbReference type="ARBA" id="ARBA00023002"/>
    </source>
</evidence>
<dbReference type="GeneID" id="81354529"/>
<organism evidence="4 5">
    <name type="scientific">Penicillium argentinense</name>
    <dbReference type="NCBI Taxonomy" id="1131581"/>
    <lineage>
        <taxon>Eukaryota</taxon>
        <taxon>Fungi</taxon>
        <taxon>Dikarya</taxon>
        <taxon>Ascomycota</taxon>
        <taxon>Pezizomycotina</taxon>
        <taxon>Eurotiomycetes</taxon>
        <taxon>Eurotiomycetidae</taxon>
        <taxon>Eurotiales</taxon>
        <taxon>Aspergillaceae</taxon>
        <taxon>Penicillium</taxon>
    </lineage>
</organism>
<gene>
    <name evidence="4" type="ORF">N7532_003056</name>
</gene>
<reference evidence="4" key="2">
    <citation type="journal article" date="2023" name="IMA Fungus">
        <title>Comparative genomic study of the Penicillium genus elucidates a diverse pangenome and 15 lateral gene transfer events.</title>
        <authorList>
            <person name="Petersen C."/>
            <person name="Sorensen T."/>
            <person name="Nielsen M.R."/>
            <person name="Sondergaard T.E."/>
            <person name="Sorensen J.L."/>
            <person name="Fitzpatrick D.A."/>
            <person name="Frisvad J.C."/>
            <person name="Nielsen K.L."/>
        </authorList>
    </citation>
    <scope>NUCLEOTIDE SEQUENCE</scope>
    <source>
        <strain evidence="4">IBT 30761</strain>
    </source>
</reference>
<keyword evidence="3" id="KW-0560">Oxidoreductase</keyword>
<comment type="caution">
    <text evidence="4">The sequence shown here is derived from an EMBL/GenBank/DDBJ whole genome shotgun (WGS) entry which is preliminary data.</text>
</comment>
<dbReference type="InterPro" id="IPR020904">
    <property type="entry name" value="Sc_DH/Rdtase_CS"/>
</dbReference>
<evidence type="ECO:0000313" key="4">
    <source>
        <dbReference type="EMBL" id="KAJ5102527.1"/>
    </source>
</evidence>
<dbReference type="SUPFAM" id="SSF51735">
    <property type="entry name" value="NAD(P)-binding Rossmann-fold domains"/>
    <property type="match status" value="1"/>
</dbReference>
<protein>
    <submittedName>
        <fullName evidence="4">Uncharacterized protein</fullName>
    </submittedName>
</protein>
<dbReference type="GO" id="GO:0016616">
    <property type="term" value="F:oxidoreductase activity, acting on the CH-OH group of donors, NAD or NADP as acceptor"/>
    <property type="evidence" value="ECO:0007669"/>
    <property type="project" value="TreeGrafter"/>
</dbReference>
<name>A0A9W9KEW6_9EURO</name>